<dbReference type="RefSeq" id="WP_039208504.1">
    <property type="nucleotide sequence ID" value="NZ_CP014869.1"/>
</dbReference>
<reference evidence="5" key="2">
    <citation type="submission" date="2016-03" db="EMBL/GenBank/DDBJ databases">
        <authorList>
            <person name="Ploux O."/>
        </authorList>
    </citation>
    <scope>NUCLEOTIDE SEQUENCE [LARGE SCALE GENOMIC DNA]</scope>
    <source>
        <strain evidence="5">BS258</strain>
    </source>
</reference>
<evidence type="ECO:0000313" key="3">
    <source>
        <dbReference type="EMBL" id="KHS53043.1"/>
    </source>
</evidence>
<dbReference type="EMBL" id="JTJZ01000017">
    <property type="protein sequence ID" value="KHS53043.1"/>
    <property type="molecule type" value="Genomic_DNA"/>
</dbReference>
<protein>
    <recommendedName>
        <fullName evidence="1">ESAT-6-like protein</fullName>
    </recommendedName>
</protein>
<dbReference type="InterPro" id="IPR010310">
    <property type="entry name" value="T7SS_ESAT-6-like"/>
</dbReference>
<gene>
    <name evidence="2" type="ORF">A2T55_14710</name>
    <name evidence="3" type="ORF">AE0388_1446</name>
</gene>
<dbReference type="NCBIfam" id="TIGR03930">
    <property type="entry name" value="WXG100_ESAT6"/>
    <property type="match status" value="1"/>
</dbReference>
<reference evidence="3 4" key="1">
    <citation type="submission" date="2014-11" db="EMBL/GenBank/DDBJ databases">
        <title>Draft Genome Sequence of Brevibacterium linens AE038-8.</title>
        <authorList>
            <person name="Maizel D."/>
            <person name="Utturkar S.M."/>
            <person name="Brown S.D."/>
            <person name="Ferrero M."/>
            <person name="Rosen B.P."/>
        </authorList>
    </citation>
    <scope>NUCLEOTIDE SEQUENCE [LARGE SCALE GENOMIC DNA]</scope>
    <source>
        <strain evidence="3 4">AE038-8</strain>
    </source>
</reference>
<dbReference type="PATRIC" id="fig|1703.6.peg.1337"/>
<organism evidence="3 4">
    <name type="scientific">Brevibacterium linens</name>
    <dbReference type="NCBI Taxonomy" id="1703"/>
    <lineage>
        <taxon>Bacteria</taxon>
        <taxon>Bacillati</taxon>
        <taxon>Actinomycetota</taxon>
        <taxon>Actinomycetes</taxon>
        <taxon>Micrococcales</taxon>
        <taxon>Brevibacteriaceae</taxon>
        <taxon>Brevibacterium</taxon>
    </lineage>
</organism>
<evidence type="ECO:0000256" key="1">
    <source>
        <dbReference type="RuleBase" id="RU362001"/>
    </source>
</evidence>
<dbReference type="Proteomes" id="UP000031488">
    <property type="component" value="Unassembled WGS sequence"/>
</dbReference>
<dbReference type="InterPro" id="IPR036689">
    <property type="entry name" value="ESAT-6-like_sf"/>
</dbReference>
<dbReference type="KEGG" id="bly:A2T55_14710"/>
<evidence type="ECO:0000313" key="2">
    <source>
        <dbReference type="EMBL" id="AMT95559.1"/>
    </source>
</evidence>
<dbReference type="STRING" id="1703.BLSMQ_3232"/>
<sequence length="95" mass="10513">MSFEVDAERVQSAANAAANTSRNLVSESDTMMRNLLALQECWRGSAAQNFQAVVNQWERAQKQLMESLNSVHGALHTAARQYSEVEAANSRLFAP</sequence>
<evidence type="ECO:0000313" key="4">
    <source>
        <dbReference type="Proteomes" id="UP000031488"/>
    </source>
</evidence>
<dbReference type="AlphaFoldDB" id="A0A0B9AUK5"/>
<accession>A0A0B9AUK5</accession>
<accession>A0A144MXU3</accession>
<dbReference type="EMBL" id="CP014869">
    <property type="protein sequence ID" value="AMT95559.1"/>
    <property type="molecule type" value="Genomic_DNA"/>
</dbReference>
<proteinExistence type="inferred from homology"/>
<comment type="similarity">
    <text evidence="1">Belongs to the WXG100 family.</text>
</comment>
<dbReference type="Proteomes" id="UP000075950">
    <property type="component" value="Chromosome"/>
</dbReference>
<name>A0A0B9AUK5_BRELN</name>
<dbReference type="SUPFAM" id="SSF140453">
    <property type="entry name" value="EsxAB dimer-like"/>
    <property type="match status" value="1"/>
</dbReference>
<keyword evidence="4" id="KW-1185">Reference proteome</keyword>
<dbReference type="Gene3D" id="1.10.287.1060">
    <property type="entry name" value="ESAT-6-like"/>
    <property type="match status" value="1"/>
</dbReference>
<evidence type="ECO:0000313" key="5">
    <source>
        <dbReference type="Proteomes" id="UP000075950"/>
    </source>
</evidence>
<reference evidence="2" key="3">
    <citation type="submission" date="2016-03" db="EMBL/GenBank/DDBJ databases">
        <authorList>
            <person name="Zhu Y."/>
            <person name="Sun C."/>
        </authorList>
    </citation>
    <scope>NUCLEOTIDE SEQUENCE</scope>
    <source>
        <strain evidence="2">BS258</strain>
    </source>
</reference>
<dbReference type="Pfam" id="PF06013">
    <property type="entry name" value="WXG100"/>
    <property type="match status" value="1"/>
</dbReference>
<dbReference type="OrthoDB" id="4231069at2"/>